<dbReference type="GO" id="GO:0003729">
    <property type="term" value="F:mRNA binding"/>
    <property type="evidence" value="ECO:0007669"/>
    <property type="project" value="TreeGrafter"/>
</dbReference>
<feature type="compositionally biased region" description="Polar residues" evidence="1">
    <location>
        <begin position="117"/>
        <end position="134"/>
    </location>
</feature>
<dbReference type="PROSITE" id="PS51025">
    <property type="entry name" value="PWI"/>
    <property type="match status" value="1"/>
</dbReference>
<proteinExistence type="predicted"/>
<dbReference type="Gene3D" id="1.20.1390.10">
    <property type="entry name" value="PWI domain"/>
    <property type="match status" value="1"/>
</dbReference>
<feature type="region of interest" description="Disordered" evidence="1">
    <location>
        <begin position="574"/>
        <end position="601"/>
    </location>
</feature>
<evidence type="ECO:0000313" key="3">
    <source>
        <dbReference type="EMBL" id="KAK5625368.1"/>
    </source>
</evidence>
<dbReference type="SUPFAM" id="SSF54928">
    <property type="entry name" value="RNA-binding domain, RBD"/>
    <property type="match status" value="1"/>
</dbReference>
<evidence type="ECO:0000259" key="2">
    <source>
        <dbReference type="PROSITE" id="PS51025"/>
    </source>
</evidence>
<dbReference type="InterPro" id="IPR002483">
    <property type="entry name" value="PWI_dom"/>
</dbReference>
<feature type="domain" description="PWI" evidence="2">
    <location>
        <begin position="707"/>
        <end position="800"/>
    </location>
</feature>
<dbReference type="PANTHER" id="PTHR18806:SF4">
    <property type="entry name" value="RNA-BINDING PROTEIN 25"/>
    <property type="match status" value="1"/>
</dbReference>
<feature type="compositionally biased region" description="Basic and acidic residues" evidence="1">
    <location>
        <begin position="574"/>
        <end position="599"/>
    </location>
</feature>
<dbReference type="SMART" id="SM00311">
    <property type="entry name" value="PWI"/>
    <property type="match status" value="1"/>
</dbReference>
<evidence type="ECO:0000313" key="4">
    <source>
        <dbReference type="Proteomes" id="UP001305414"/>
    </source>
</evidence>
<feature type="region of interest" description="Disordered" evidence="1">
    <location>
        <begin position="423"/>
        <end position="503"/>
    </location>
</feature>
<dbReference type="Pfam" id="PF01480">
    <property type="entry name" value="PWI"/>
    <property type="match status" value="1"/>
</dbReference>
<protein>
    <recommendedName>
        <fullName evidence="2">PWI domain-containing protein</fullName>
    </recommendedName>
</protein>
<evidence type="ECO:0000256" key="1">
    <source>
        <dbReference type="SAM" id="MobiDB-lite"/>
    </source>
</evidence>
<dbReference type="Proteomes" id="UP001305414">
    <property type="component" value="Unassembled WGS sequence"/>
</dbReference>
<comment type="caution">
    <text evidence="3">The sequence shown here is derived from an EMBL/GenBank/DDBJ whole genome shotgun (WGS) entry which is preliminary data.</text>
</comment>
<feature type="compositionally biased region" description="Acidic residues" evidence="1">
    <location>
        <begin position="493"/>
        <end position="503"/>
    </location>
</feature>
<gene>
    <name evidence="3" type="ORF">RRF57_001084</name>
</gene>
<sequence>MNVFDVDTSLTFHQTPTSYEPGTATQGIGRLIPDIYIYLSRVPITTPSLIIRRPGSTSSVFTNMSYHPYGGVPGFGPPPTYNSYPGANGPPGMSPAPGLGPPPGMSAPGMAPPPGVQQPSITQANRPSGMPSNFQAPPNMPNINFNAPVIRLGTLSGKPSTPGAPSRKDSETPTSAGPRAGIGMDRSLDQARQAMRENMQSLVPPTKEEIIRTIFVNGITDGVVGNSGVEEILGTAGKLRRWDRTVDSSGKELKFGFAQFEDTESLWVASELFRDVEVPTKKQTPSDTPATDDETYENFEKSQLDFRFDEKSTKFLEDYKEARTDEAGSEARLEAARAADQELVLPSSAIHADADGDVAMGEASAQNGENVEVVNIPLAQEDELSEIPAEMRETVAAEIAAFRDRSIQRDMERLKREEELEALERQRNGAPRHSRLASPPPSNTNSIPLGPRGVPNAPSGPKGLKSELGKDYNRSVNFVNGGVTNGAVTYNRDEDDDPASDEELERRRVAKQKLEAEKAYLDAERRWLNREKSRTAALEREKGRDVTDEENAAARREEAFRAWIRDRAAKRGREIAADEADRQAEEQDRVKEEAEREQARGMADSFLERQAQEMEQRQPSRTTLAAPQPFKLSLGAAAQKAQAQRAAPQRKTIAEVEGLLEDEDEDATTRRQLIPIKFEPTAAAAMSDEERDQAVRALAQEIPNEKEGLWEWDVKWDYLDESVIREKLRPFVEKKLVEYLGVQEQLLIEVVEEHLRKHGQPGELVEELAEALDDEAEALVKKLWRMVIFFTESEKRGLSA</sequence>
<feature type="region of interest" description="Disordered" evidence="1">
    <location>
        <begin position="152"/>
        <end position="184"/>
    </location>
</feature>
<dbReference type="GO" id="GO:0005681">
    <property type="term" value="C:spliceosomal complex"/>
    <property type="evidence" value="ECO:0007669"/>
    <property type="project" value="TreeGrafter"/>
</dbReference>
<dbReference type="InterPro" id="IPR035979">
    <property type="entry name" value="RBD_domain_sf"/>
</dbReference>
<reference evidence="3 4" key="1">
    <citation type="submission" date="2023-10" db="EMBL/GenBank/DDBJ databases">
        <title>Draft genome sequence of Xylaria bambusicola isolate GMP-LS, the root and basal stem rot pathogen of sugarcane in Indonesia.</title>
        <authorList>
            <person name="Selvaraj P."/>
            <person name="Muralishankar V."/>
            <person name="Muruganantham S."/>
            <person name="Sp S."/>
            <person name="Haryani S."/>
            <person name="Lau K.J.X."/>
            <person name="Naqvi N.I."/>
        </authorList>
    </citation>
    <scope>NUCLEOTIDE SEQUENCE [LARGE SCALE GENOMIC DNA]</scope>
    <source>
        <strain evidence="3">GMP-LS</strain>
    </source>
</reference>
<feature type="compositionally biased region" description="Basic and acidic residues" evidence="1">
    <location>
        <begin position="464"/>
        <end position="473"/>
    </location>
</feature>
<keyword evidence="4" id="KW-1185">Reference proteome</keyword>
<dbReference type="EMBL" id="JAWHQM010000002">
    <property type="protein sequence ID" value="KAK5625368.1"/>
    <property type="molecule type" value="Genomic_DNA"/>
</dbReference>
<name>A0AAN7UBW9_9PEZI</name>
<feature type="region of interest" description="Disordered" evidence="1">
    <location>
        <begin position="86"/>
        <end position="134"/>
    </location>
</feature>
<organism evidence="3 4">
    <name type="scientific">Xylaria bambusicola</name>
    <dbReference type="NCBI Taxonomy" id="326684"/>
    <lineage>
        <taxon>Eukaryota</taxon>
        <taxon>Fungi</taxon>
        <taxon>Dikarya</taxon>
        <taxon>Ascomycota</taxon>
        <taxon>Pezizomycotina</taxon>
        <taxon>Sordariomycetes</taxon>
        <taxon>Xylariomycetidae</taxon>
        <taxon>Xylariales</taxon>
        <taxon>Xylariaceae</taxon>
        <taxon>Xylaria</taxon>
    </lineage>
</organism>
<dbReference type="AlphaFoldDB" id="A0AAN7UBW9"/>
<accession>A0AAN7UBW9</accession>
<feature type="compositionally biased region" description="Pro residues" evidence="1">
    <location>
        <begin position="92"/>
        <end position="116"/>
    </location>
</feature>
<dbReference type="PANTHER" id="PTHR18806">
    <property type="entry name" value="RBM25 PROTEIN"/>
    <property type="match status" value="1"/>
</dbReference>
<dbReference type="InterPro" id="IPR052768">
    <property type="entry name" value="RBM25"/>
</dbReference>